<dbReference type="RefSeq" id="XP_002732960.1">
    <property type="nucleotide sequence ID" value="XM_002732914.2"/>
</dbReference>
<gene>
    <name evidence="3" type="primary">LOC100368465</name>
</gene>
<accession>A0ABM0GM45</accession>
<dbReference type="PANTHER" id="PTHR24127:SF1">
    <property type="entry name" value="ANKYRIN REPEAT AND EF-HAND DOMAIN-CONTAINING PROTEIN 1"/>
    <property type="match status" value="1"/>
</dbReference>
<dbReference type="GeneID" id="100368465"/>
<keyword evidence="2" id="KW-1185">Reference proteome</keyword>
<evidence type="ECO:0000256" key="1">
    <source>
        <dbReference type="PROSITE-ProRule" id="PRU00023"/>
    </source>
</evidence>
<dbReference type="PANTHER" id="PTHR24127">
    <property type="entry name" value="ANKYRIN REPEAT AND EF-HAND DOMAIN-CONTAINING PROTEIN 1"/>
    <property type="match status" value="1"/>
</dbReference>
<dbReference type="InterPro" id="IPR002110">
    <property type="entry name" value="Ankyrin_rpt"/>
</dbReference>
<dbReference type="SUPFAM" id="SSF48403">
    <property type="entry name" value="Ankyrin repeat"/>
    <property type="match status" value="1"/>
</dbReference>
<organism evidence="2 3">
    <name type="scientific">Saccoglossus kowalevskii</name>
    <name type="common">Acorn worm</name>
    <dbReference type="NCBI Taxonomy" id="10224"/>
    <lineage>
        <taxon>Eukaryota</taxon>
        <taxon>Metazoa</taxon>
        <taxon>Hemichordata</taxon>
        <taxon>Enteropneusta</taxon>
        <taxon>Harrimaniidae</taxon>
        <taxon>Saccoglossus</taxon>
    </lineage>
</organism>
<dbReference type="Proteomes" id="UP000694865">
    <property type="component" value="Unplaced"/>
</dbReference>
<reference evidence="3" key="1">
    <citation type="submission" date="2025-08" db="UniProtKB">
        <authorList>
            <consortium name="RefSeq"/>
        </authorList>
    </citation>
    <scope>IDENTIFICATION</scope>
    <source>
        <tissue evidence="3">Testes</tissue>
    </source>
</reference>
<evidence type="ECO:0000313" key="3">
    <source>
        <dbReference type="RefSeq" id="XP_002732960.1"/>
    </source>
</evidence>
<protein>
    <submittedName>
        <fullName evidence="3">Ankyrin repeat and EF-hand domain-containing protein 1-like</fullName>
    </submittedName>
</protein>
<sequence>MPIAESRLEILQVHKLLQCVRHEDKEQIEKLCSNGVPHLVNYSEPTNGETALHLAAINNNEDMVRYLLDLGAHPNVVDLKGRTAAMKATEYGHVQTLEVLATSGSDMKLRDTEGKDILFYCLTPTSRHSKCASIVLECGADSNNKNINGDPVFLVACETAAENENICLSLLEKGADANSKNM</sequence>
<dbReference type="Pfam" id="PF12796">
    <property type="entry name" value="Ank_2"/>
    <property type="match status" value="1"/>
</dbReference>
<dbReference type="InterPro" id="IPR052801">
    <property type="entry name" value="Ankyrin-EF-hand"/>
</dbReference>
<evidence type="ECO:0000313" key="2">
    <source>
        <dbReference type="Proteomes" id="UP000694865"/>
    </source>
</evidence>
<dbReference type="InterPro" id="IPR036770">
    <property type="entry name" value="Ankyrin_rpt-contain_sf"/>
</dbReference>
<name>A0ABM0GM45_SACKO</name>
<dbReference type="PRINTS" id="PR01415">
    <property type="entry name" value="ANKYRIN"/>
</dbReference>
<keyword evidence="1" id="KW-0040">ANK repeat</keyword>
<dbReference type="Gene3D" id="1.25.40.20">
    <property type="entry name" value="Ankyrin repeat-containing domain"/>
    <property type="match status" value="2"/>
</dbReference>
<feature type="repeat" description="ANK" evidence="1">
    <location>
        <begin position="80"/>
        <end position="112"/>
    </location>
</feature>
<feature type="non-terminal residue" evidence="3">
    <location>
        <position position="182"/>
    </location>
</feature>
<dbReference type="PROSITE" id="PS50088">
    <property type="entry name" value="ANK_REPEAT"/>
    <property type="match status" value="2"/>
</dbReference>
<dbReference type="PROSITE" id="PS50297">
    <property type="entry name" value="ANK_REP_REGION"/>
    <property type="match status" value="1"/>
</dbReference>
<feature type="repeat" description="ANK" evidence="1">
    <location>
        <begin position="47"/>
        <end position="79"/>
    </location>
</feature>
<proteinExistence type="predicted"/>
<dbReference type="SMART" id="SM00248">
    <property type="entry name" value="ANK"/>
    <property type="match status" value="3"/>
</dbReference>